<dbReference type="InterPro" id="IPR011608">
    <property type="entry name" value="PRD"/>
</dbReference>
<organism evidence="3 4">
    <name type="scientific">Niallia circulans</name>
    <name type="common">Bacillus circulans</name>
    <dbReference type="NCBI Taxonomy" id="1397"/>
    <lineage>
        <taxon>Bacteria</taxon>
        <taxon>Bacillati</taxon>
        <taxon>Bacillota</taxon>
        <taxon>Bacilli</taxon>
        <taxon>Bacillales</taxon>
        <taxon>Bacillaceae</taxon>
        <taxon>Niallia</taxon>
    </lineage>
</organism>
<accession>A0A553SRF2</accession>
<reference evidence="4" key="1">
    <citation type="submission" date="2018-10" db="EMBL/GenBank/DDBJ databases">
        <title>FDA dAtabase for Regulatory Grade micrObial Sequences (FDA-ARGOS): Supporting development and validation of Infectious Disease Dx tests.</title>
        <authorList>
            <person name="Minogue T."/>
            <person name="Wolcott M."/>
            <person name="Wasieloski L."/>
            <person name="Aguilar W."/>
            <person name="Moore D."/>
            <person name="Tallon L."/>
            <person name="Sadzewicz L."/>
            <person name="Sengamalay N."/>
            <person name="Ott S."/>
            <person name="Godinez A."/>
            <person name="Nagaraj S."/>
            <person name="Vavikolanu K."/>
            <person name="Vyas G."/>
            <person name="Nadendla S."/>
            <person name="George J."/>
            <person name="Sichtig H."/>
        </authorList>
    </citation>
    <scope>NUCLEOTIDE SEQUENCE [LARGE SCALE GENOMIC DNA]</scope>
    <source>
        <strain evidence="4">FDAARGOS_343</strain>
    </source>
</reference>
<dbReference type="GO" id="GO:0006355">
    <property type="term" value="P:regulation of DNA-templated transcription"/>
    <property type="evidence" value="ECO:0007669"/>
    <property type="project" value="InterPro"/>
</dbReference>
<dbReference type="RefSeq" id="WP_185763008.1">
    <property type="nucleotide sequence ID" value="NZ_RIBP01000001.1"/>
</dbReference>
<comment type="caution">
    <text evidence="3">The sequence shown here is derived from an EMBL/GenBank/DDBJ whole genome shotgun (WGS) entry which is preliminary data.</text>
</comment>
<feature type="domain" description="PRD" evidence="2">
    <location>
        <begin position="170"/>
        <end position="280"/>
    </location>
</feature>
<dbReference type="SMART" id="SM01061">
    <property type="entry name" value="CAT_RBD"/>
    <property type="match status" value="1"/>
</dbReference>
<gene>
    <name evidence="3" type="ORF">CEQ21_00965</name>
</gene>
<dbReference type="SUPFAM" id="SSF63520">
    <property type="entry name" value="PTS-regulatory domain, PRD"/>
    <property type="match status" value="2"/>
</dbReference>
<name>A0A553SRF2_NIACI</name>
<dbReference type="PANTHER" id="PTHR30185">
    <property type="entry name" value="CRYPTIC BETA-GLUCOSIDE BGL OPERON ANTITERMINATOR"/>
    <property type="match status" value="1"/>
</dbReference>
<keyword evidence="1" id="KW-0677">Repeat</keyword>
<dbReference type="Proteomes" id="UP000319837">
    <property type="component" value="Unassembled WGS sequence"/>
</dbReference>
<dbReference type="EMBL" id="RIBP01000001">
    <property type="protein sequence ID" value="TRZ39573.1"/>
    <property type="molecule type" value="Genomic_DNA"/>
</dbReference>
<dbReference type="InterPro" id="IPR004341">
    <property type="entry name" value="CAT_RNA-bd_dom"/>
</dbReference>
<dbReference type="PROSITE" id="PS51372">
    <property type="entry name" value="PRD_2"/>
    <property type="match status" value="2"/>
</dbReference>
<evidence type="ECO:0000259" key="2">
    <source>
        <dbReference type="PROSITE" id="PS51372"/>
    </source>
</evidence>
<dbReference type="Gene3D" id="1.10.1790.10">
    <property type="entry name" value="PRD domain"/>
    <property type="match status" value="2"/>
</dbReference>
<dbReference type="InterPro" id="IPR036650">
    <property type="entry name" value="CAT_RNA-bd_dom_sf"/>
</dbReference>
<dbReference type="PANTHER" id="PTHR30185:SF15">
    <property type="entry name" value="CRYPTIC BETA-GLUCOSIDE BGL OPERON ANTITERMINATOR"/>
    <property type="match status" value="1"/>
</dbReference>
<feature type="domain" description="PRD" evidence="2">
    <location>
        <begin position="64"/>
        <end position="169"/>
    </location>
</feature>
<dbReference type="Gene3D" id="2.30.24.10">
    <property type="entry name" value="CAT RNA-binding domain"/>
    <property type="match status" value="1"/>
</dbReference>
<dbReference type="InterPro" id="IPR050661">
    <property type="entry name" value="BglG_antiterminators"/>
</dbReference>
<evidence type="ECO:0000313" key="3">
    <source>
        <dbReference type="EMBL" id="TRZ39573.1"/>
    </source>
</evidence>
<evidence type="ECO:0000313" key="4">
    <source>
        <dbReference type="Proteomes" id="UP000319837"/>
    </source>
</evidence>
<dbReference type="Pfam" id="PF03123">
    <property type="entry name" value="CAT_RBD"/>
    <property type="match status" value="1"/>
</dbReference>
<proteinExistence type="predicted"/>
<sequence>MKVSQILNNNIAIVKRGGNDIIIYSKGIAFKKKVGQTITESEIEKTYVLDSNDILEHFSYLLSKSDANVITLVNKLISYGEVKLGQKANDYLNLTLLDHFDFALKRAEKGQFVRSPLTWEVRRFYPKHFEIGLYGLSLMHEMFNINFPEDEAVSIALHFVNLQEMKNGLDDALEVMETIRDIVSIIKYHFQTEIDEKSLNYMRLVTHLQYFIERIVSKRKYNDNDLILNTQIRKMYKEAYGCVQKIKVFIRERYKTEITIDEETYLILHINRVTNRNEGKGIIE</sequence>
<evidence type="ECO:0000256" key="1">
    <source>
        <dbReference type="ARBA" id="ARBA00022737"/>
    </source>
</evidence>
<dbReference type="AlphaFoldDB" id="A0A553SRF2"/>
<dbReference type="GO" id="GO:0003723">
    <property type="term" value="F:RNA binding"/>
    <property type="evidence" value="ECO:0007669"/>
    <property type="project" value="InterPro"/>
</dbReference>
<dbReference type="SUPFAM" id="SSF50151">
    <property type="entry name" value="SacY-like RNA-binding domain"/>
    <property type="match status" value="1"/>
</dbReference>
<dbReference type="InterPro" id="IPR036634">
    <property type="entry name" value="PRD_sf"/>
</dbReference>
<dbReference type="Pfam" id="PF00874">
    <property type="entry name" value="PRD"/>
    <property type="match status" value="2"/>
</dbReference>
<protein>
    <submittedName>
        <fullName evidence="3">PRD domain-containing protein</fullName>
    </submittedName>
</protein>